<gene>
    <name evidence="7" type="ORF">HYPBUDRAFT_149544</name>
</gene>
<sequence length="248" mass="28650">MAKKQGNPAKSGKVDNKTVDKVNQGDGADNKTHKEERSVDEIEADLQIEQESEGSEEELSEESDDDIEGLSSEDEEEEQNKGGHSVNLTTNKKQDKQSKDAKQEKKGIIYIGRIPKGFEEFEMKKYFSQFGDIERLRISRNKKSGASKHYGYIQFKHYDVAKIAAETMNNYLIYGHLLKVQVIEEPKKNLFIGDRDRKFRANQWQQKLINKHNNLKSQDEWDKLQDGFNSRKQSRSENLKTKGINYSL</sequence>
<reference evidence="8" key="1">
    <citation type="submission" date="2016-05" db="EMBL/GenBank/DDBJ databases">
        <title>Comparative genomics of biotechnologically important yeasts.</title>
        <authorList>
            <consortium name="DOE Joint Genome Institute"/>
            <person name="Riley R."/>
            <person name="Haridas S."/>
            <person name="Wolfe K.H."/>
            <person name="Lopes M.R."/>
            <person name="Hittinger C.T."/>
            <person name="Goker M."/>
            <person name="Salamov A."/>
            <person name="Wisecaver J."/>
            <person name="Long T.M."/>
            <person name="Aerts A.L."/>
            <person name="Barry K."/>
            <person name="Choi C."/>
            <person name="Clum A."/>
            <person name="Coughlan A.Y."/>
            <person name="Deshpande S."/>
            <person name="Douglass A.P."/>
            <person name="Hanson S.J."/>
            <person name="Klenk H.-P."/>
            <person name="Labutti K."/>
            <person name="Lapidus A."/>
            <person name="Lindquist E."/>
            <person name="Lipzen A."/>
            <person name="Meier-Kolthoff J.P."/>
            <person name="Ohm R.A."/>
            <person name="Otillar R.P."/>
            <person name="Pangilinan J."/>
            <person name="Peng Y."/>
            <person name="Rokas A."/>
            <person name="Rosa C.A."/>
            <person name="Scheuner C."/>
            <person name="Sibirny A.A."/>
            <person name="Slot J.C."/>
            <person name="Stielow J.B."/>
            <person name="Sun H."/>
            <person name="Kurtzman C.P."/>
            <person name="Blackwell M."/>
            <person name="Grigoriev I.V."/>
            <person name="Jeffries T.W."/>
        </authorList>
    </citation>
    <scope>NUCLEOTIDE SEQUENCE [LARGE SCALE GENOMIC DNA]</scope>
    <source>
        <strain evidence="8">NRRL Y-1933</strain>
    </source>
</reference>
<organism evidence="7 8">
    <name type="scientific">Hyphopichia burtonii NRRL Y-1933</name>
    <dbReference type="NCBI Taxonomy" id="984485"/>
    <lineage>
        <taxon>Eukaryota</taxon>
        <taxon>Fungi</taxon>
        <taxon>Dikarya</taxon>
        <taxon>Ascomycota</taxon>
        <taxon>Saccharomycotina</taxon>
        <taxon>Pichiomycetes</taxon>
        <taxon>Debaryomycetaceae</taxon>
        <taxon>Hyphopichia</taxon>
    </lineage>
</organism>
<dbReference type="PANTHER" id="PTHR46754">
    <property type="entry name" value="MKI67 FHA DOMAIN-INTERACTING NUCLEOLAR PHOSPHOPROTEIN"/>
    <property type="match status" value="1"/>
</dbReference>
<dbReference type="Proteomes" id="UP000095085">
    <property type="component" value="Unassembled WGS sequence"/>
</dbReference>
<name>A0A1E4RHX0_9ASCO</name>
<feature type="compositionally biased region" description="Basic and acidic residues" evidence="5">
    <location>
        <begin position="92"/>
        <end position="104"/>
    </location>
</feature>
<dbReference type="RefSeq" id="XP_020075772.1">
    <property type="nucleotide sequence ID" value="XM_020220217.1"/>
</dbReference>
<comment type="subcellular location">
    <subcellularLocation>
        <location evidence="1">Nucleus</location>
        <location evidence="1">Nucleolus</location>
    </subcellularLocation>
</comment>
<feature type="region of interest" description="Disordered" evidence="5">
    <location>
        <begin position="1"/>
        <end position="104"/>
    </location>
</feature>
<evidence type="ECO:0000256" key="4">
    <source>
        <dbReference type="PROSITE-ProRule" id="PRU00176"/>
    </source>
</evidence>
<dbReference type="GeneID" id="30994767"/>
<dbReference type="EMBL" id="KV454542">
    <property type="protein sequence ID" value="ODV66705.1"/>
    <property type="molecule type" value="Genomic_DNA"/>
</dbReference>
<evidence type="ECO:0000313" key="7">
    <source>
        <dbReference type="EMBL" id="ODV66705.1"/>
    </source>
</evidence>
<dbReference type="AlphaFoldDB" id="A0A1E4RHX0"/>
<keyword evidence="3" id="KW-0539">Nucleus</keyword>
<evidence type="ECO:0000259" key="6">
    <source>
        <dbReference type="PROSITE" id="PS50102"/>
    </source>
</evidence>
<evidence type="ECO:0000256" key="2">
    <source>
        <dbReference type="ARBA" id="ARBA00022884"/>
    </source>
</evidence>
<evidence type="ECO:0000256" key="3">
    <source>
        <dbReference type="ARBA" id="ARBA00023242"/>
    </source>
</evidence>
<dbReference type="SUPFAM" id="SSF54928">
    <property type="entry name" value="RNA-binding domain, RBD"/>
    <property type="match status" value="1"/>
</dbReference>
<evidence type="ECO:0000256" key="1">
    <source>
        <dbReference type="ARBA" id="ARBA00004604"/>
    </source>
</evidence>
<evidence type="ECO:0000313" key="8">
    <source>
        <dbReference type="Proteomes" id="UP000095085"/>
    </source>
</evidence>
<dbReference type="Gene3D" id="3.30.70.330">
    <property type="match status" value="1"/>
</dbReference>
<dbReference type="PROSITE" id="PS50102">
    <property type="entry name" value="RRM"/>
    <property type="match status" value="1"/>
</dbReference>
<feature type="compositionally biased region" description="Basic and acidic residues" evidence="5">
    <location>
        <begin position="28"/>
        <end position="40"/>
    </location>
</feature>
<keyword evidence="8" id="KW-1185">Reference proteome</keyword>
<dbReference type="GO" id="GO:0003723">
    <property type="term" value="F:RNA binding"/>
    <property type="evidence" value="ECO:0007669"/>
    <property type="project" value="UniProtKB-UniRule"/>
</dbReference>
<keyword evidence="2 4" id="KW-0694">RNA-binding</keyword>
<dbReference type="SMART" id="SM00360">
    <property type="entry name" value="RRM"/>
    <property type="match status" value="1"/>
</dbReference>
<dbReference type="InterPro" id="IPR035979">
    <property type="entry name" value="RBD_domain_sf"/>
</dbReference>
<accession>A0A1E4RHX0</accession>
<dbReference type="GO" id="GO:0005730">
    <property type="term" value="C:nucleolus"/>
    <property type="evidence" value="ECO:0007669"/>
    <property type="project" value="UniProtKB-SubCell"/>
</dbReference>
<protein>
    <submittedName>
        <fullName evidence="7">RNA-binding domain-containing protein</fullName>
    </submittedName>
</protein>
<dbReference type="CDD" id="cd12307">
    <property type="entry name" value="RRM_NIFK_like"/>
    <property type="match status" value="1"/>
</dbReference>
<dbReference type="InterPro" id="IPR000504">
    <property type="entry name" value="RRM_dom"/>
</dbReference>
<dbReference type="STRING" id="984485.A0A1E4RHX0"/>
<dbReference type="Pfam" id="PF00076">
    <property type="entry name" value="RRM_1"/>
    <property type="match status" value="1"/>
</dbReference>
<feature type="domain" description="RRM" evidence="6">
    <location>
        <begin position="107"/>
        <end position="185"/>
    </location>
</feature>
<feature type="compositionally biased region" description="Acidic residues" evidence="5">
    <location>
        <begin position="41"/>
        <end position="78"/>
    </location>
</feature>
<dbReference type="OrthoDB" id="21467at2759"/>
<evidence type="ECO:0000256" key="5">
    <source>
        <dbReference type="SAM" id="MobiDB-lite"/>
    </source>
</evidence>
<proteinExistence type="predicted"/>
<dbReference type="InterPro" id="IPR012677">
    <property type="entry name" value="Nucleotide-bd_a/b_plait_sf"/>
</dbReference>